<keyword evidence="2" id="KW-1185">Reference proteome</keyword>
<gene>
    <name evidence="1" type="ORF">MUN78_07730</name>
</gene>
<reference evidence="1 2" key="1">
    <citation type="submission" date="2022-04" db="EMBL/GenBank/DDBJ databases">
        <title>Leucobacter sp. isolated from rhizosphere of garlic.</title>
        <authorList>
            <person name="Won M."/>
            <person name="Lee C.-M."/>
            <person name="Woen H.-Y."/>
            <person name="Kwon S.-W."/>
        </authorList>
    </citation>
    <scope>NUCLEOTIDE SEQUENCE [LARGE SCALE GENOMIC DNA]</scope>
    <source>
        <strain evidence="1 2">H21R-40</strain>
    </source>
</reference>
<dbReference type="InterPro" id="IPR011335">
    <property type="entry name" value="Restrct_endonuc-II-like"/>
</dbReference>
<sequence>MTRPAPLPERLSRRSVPTGVLLALGVSRSRLRAEDLRRTARGVVLLPGPPDGRFIHGERGAVREDGAHRERCLDLAGVLRDQQFFTRRSAAALWGLPVPAPPGGAVEIAAFHPRRAPRRPEVIAQRLRAGVLVRSELYGLALPSPADTWCLLGAVLDLEDLIVAGDAALTGRRRRHGGRQRPLTTRAQLAEAVRRHHGGTGIARCREALPLLRDPVDSPQETRLRRLIVRAGLPEPVVDCAVPVEARVLHADLGYPELRIAIEYEGAYHFEDGPARARRDADRWEAMSDAGWRVIRVQANELLLSGSLLARIARARTRASR</sequence>
<dbReference type="RefSeq" id="WP_244729808.1">
    <property type="nucleotide sequence ID" value="NZ_CP095045.1"/>
</dbReference>
<organism evidence="1 2">
    <name type="scientific">Leucobacter allii</name>
    <dbReference type="NCBI Taxonomy" id="2932247"/>
    <lineage>
        <taxon>Bacteria</taxon>
        <taxon>Bacillati</taxon>
        <taxon>Actinomycetota</taxon>
        <taxon>Actinomycetes</taxon>
        <taxon>Micrococcales</taxon>
        <taxon>Microbacteriaceae</taxon>
        <taxon>Leucobacter</taxon>
    </lineage>
</organism>
<keyword evidence="1" id="KW-0378">Hydrolase</keyword>
<keyword evidence="1" id="KW-0255">Endonuclease</keyword>
<dbReference type="Gene3D" id="3.40.960.10">
    <property type="entry name" value="VSR Endonuclease"/>
    <property type="match status" value="1"/>
</dbReference>
<accession>A0ABY4FQY1</accession>
<name>A0ABY4FQY1_9MICO</name>
<dbReference type="Proteomes" id="UP000831786">
    <property type="component" value="Chromosome"/>
</dbReference>
<dbReference type="GO" id="GO:0004519">
    <property type="term" value="F:endonuclease activity"/>
    <property type="evidence" value="ECO:0007669"/>
    <property type="project" value="UniProtKB-KW"/>
</dbReference>
<dbReference type="EMBL" id="CP095045">
    <property type="protein sequence ID" value="UOQ58700.1"/>
    <property type="molecule type" value="Genomic_DNA"/>
</dbReference>
<proteinExistence type="predicted"/>
<keyword evidence="1" id="KW-0540">Nuclease</keyword>
<evidence type="ECO:0000313" key="1">
    <source>
        <dbReference type="EMBL" id="UOQ58700.1"/>
    </source>
</evidence>
<protein>
    <submittedName>
        <fullName evidence="1">Endonuclease domain-containing protein</fullName>
    </submittedName>
</protein>
<evidence type="ECO:0000313" key="2">
    <source>
        <dbReference type="Proteomes" id="UP000831786"/>
    </source>
</evidence>
<dbReference type="SUPFAM" id="SSF52980">
    <property type="entry name" value="Restriction endonuclease-like"/>
    <property type="match status" value="1"/>
</dbReference>